<dbReference type="PANTHER" id="PTHR40841">
    <property type="entry name" value="SIDEROPHORE TRIACETYLFUSARININE C ESTERASE"/>
    <property type="match status" value="1"/>
</dbReference>
<dbReference type="RefSeq" id="WP_306409738.1">
    <property type="nucleotide sequence ID" value="NZ_JANFPI010000001.1"/>
</dbReference>
<accession>A0AAE3STB7</accession>
<feature type="compositionally biased region" description="Basic and acidic residues" evidence="3">
    <location>
        <begin position="97"/>
        <end position="113"/>
    </location>
</feature>
<dbReference type="Pfam" id="PF00756">
    <property type="entry name" value="Esterase"/>
    <property type="match status" value="1"/>
</dbReference>
<evidence type="ECO:0000256" key="2">
    <source>
        <dbReference type="ARBA" id="ARBA00022801"/>
    </source>
</evidence>
<evidence type="ECO:0000313" key="5">
    <source>
        <dbReference type="Proteomes" id="UP001208771"/>
    </source>
</evidence>
<dbReference type="EMBL" id="JANFPI010000001">
    <property type="protein sequence ID" value="MCX8995975.1"/>
    <property type="molecule type" value="Genomic_DNA"/>
</dbReference>
<comment type="similarity">
    <text evidence="1">Belongs to the esterase D family.</text>
</comment>
<keyword evidence="5" id="KW-1185">Reference proteome</keyword>
<sequence>MTNSPSTLIRPPPPVAELALFRNEHPTHSLSRRTIAADGVAHRLFLAVPRSSPPAGGFPILYLLDGNAAFDLMDAGQLAAASGLILAGIGHDTDLRFDPPARSRDYTPARHAGDPYPDPNRPDRLIGGAGAFLQRLTGPIRESVEAGLPVDPARRMLFGHSLAGMFALYTLLKRPGAFRHIAAASPSIWWGDEIMLELEAKTGDPGEPHDVLITLGDSERRSSPAGPHWQGPAPHTLEMIRRLSQRNNISVTSRVLEGLGHAATLPATLPLLPAFARNG</sequence>
<protein>
    <submittedName>
        <fullName evidence="4">Alpha/beta hydrolase-fold protein</fullName>
    </submittedName>
</protein>
<evidence type="ECO:0000313" key="4">
    <source>
        <dbReference type="EMBL" id="MCX8995975.1"/>
    </source>
</evidence>
<reference evidence="4" key="1">
    <citation type="submission" date="2022-07" db="EMBL/GenBank/DDBJ databases">
        <title>Ectorhizobium quercum gen.nov., sp. nov.</title>
        <authorList>
            <person name="Ma T."/>
            <person name="Li Y."/>
        </authorList>
    </citation>
    <scope>NUCLEOTIDE SEQUENCE</scope>
    <source>
        <strain evidence="4">BDR2-2</strain>
    </source>
</reference>
<dbReference type="Proteomes" id="UP001208771">
    <property type="component" value="Unassembled WGS sequence"/>
</dbReference>
<dbReference type="GO" id="GO:0016788">
    <property type="term" value="F:hydrolase activity, acting on ester bonds"/>
    <property type="evidence" value="ECO:0007669"/>
    <property type="project" value="TreeGrafter"/>
</dbReference>
<evidence type="ECO:0000256" key="1">
    <source>
        <dbReference type="ARBA" id="ARBA00005622"/>
    </source>
</evidence>
<dbReference type="Gene3D" id="3.40.50.1820">
    <property type="entry name" value="alpha/beta hydrolase"/>
    <property type="match status" value="1"/>
</dbReference>
<dbReference type="PANTHER" id="PTHR40841:SF2">
    <property type="entry name" value="SIDEROPHORE-DEGRADING ESTERASE (EUROFUNG)"/>
    <property type="match status" value="1"/>
</dbReference>
<dbReference type="SUPFAM" id="SSF53474">
    <property type="entry name" value="alpha/beta-Hydrolases"/>
    <property type="match status" value="1"/>
</dbReference>
<keyword evidence="2 4" id="KW-0378">Hydrolase</keyword>
<proteinExistence type="inferred from homology"/>
<feature type="region of interest" description="Disordered" evidence="3">
    <location>
        <begin position="97"/>
        <end position="123"/>
    </location>
</feature>
<dbReference type="InterPro" id="IPR000801">
    <property type="entry name" value="Esterase-like"/>
</dbReference>
<gene>
    <name evidence="4" type="ORF">NOF55_02545</name>
</gene>
<dbReference type="InterPro" id="IPR052558">
    <property type="entry name" value="Siderophore_Hydrolase_D"/>
</dbReference>
<comment type="caution">
    <text evidence="4">The sequence shown here is derived from an EMBL/GenBank/DDBJ whole genome shotgun (WGS) entry which is preliminary data.</text>
</comment>
<dbReference type="InterPro" id="IPR029058">
    <property type="entry name" value="AB_hydrolase_fold"/>
</dbReference>
<dbReference type="AlphaFoldDB" id="A0AAE3STB7"/>
<organism evidence="4 5">
    <name type="scientific">Ectorhizobium quercum</name>
    <dbReference type="NCBI Taxonomy" id="2965071"/>
    <lineage>
        <taxon>Bacteria</taxon>
        <taxon>Pseudomonadati</taxon>
        <taxon>Pseudomonadota</taxon>
        <taxon>Alphaproteobacteria</taxon>
        <taxon>Hyphomicrobiales</taxon>
        <taxon>Rhizobiaceae</taxon>
        <taxon>Ectorhizobium</taxon>
    </lineage>
</organism>
<name>A0AAE3STB7_9HYPH</name>
<evidence type="ECO:0000256" key="3">
    <source>
        <dbReference type="SAM" id="MobiDB-lite"/>
    </source>
</evidence>